<reference evidence="3 4" key="1">
    <citation type="journal article" date="2017" name="Genome Biol. Evol.">
        <title>Phytophthora megakarya and P. palmivora, closely related causal agents of cacao black pod rot, underwent increases in genome sizes and gene numbers by different mechanisms.</title>
        <authorList>
            <person name="Ali S.S."/>
            <person name="Shao J."/>
            <person name="Lary D.J."/>
            <person name="Kronmiller B."/>
            <person name="Shen D."/>
            <person name="Strem M.D."/>
            <person name="Amoako-Attah I."/>
            <person name="Akrofi A.Y."/>
            <person name="Begoude B.A."/>
            <person name="Ten Hoopen G.M."/>
            <person name="Coulibaly K."/>
            <person name="Kebe B.I."/>
            <person name="Melnick R.L."/>
            <person name="Guiltinan M.J."/>
            <person name="Tyler B.M."/>
            <person name="Meinhardt L.W."/>
            <person name="Bailey B.A."/>
        </authorList>
    </citation>
    <scope>NUCLEOTIDE SEQUENCE [LARGE SCALE GENOMIC DNA]</scope>
    <source>
        <strain evidence="4">sbr112.9</strain>
    </source>
</reference>
<dbReference type="PANTHER" id="PTHR31157">
    <property type="entry name" value="SCP DOMAIN-CONTAINING PROTEIN"/>
    <property type="match status" value="1"/>
</dbReference>
<gene>
    <name evidence="3" type="ORF">PHPALM_5501</name>
</gene>
<dbReference type="AlphaFoldDB" id="A0A2P4YH75"/>
<organism evidence="3 4">
    <name type="scientific">Phytophthora palmivora</name>
    <dbReference type="NCBI Taxonomy" id="4796"/>
    <lineage>
        <taxon>Eukaryota</taxon>
        <taxon>Sar</taxon>
        <taxon>Stramenopiles</taxon>
        <taxon>Oomycota</taxon>
        <taxon>Peronosporomycetes</taxon>
        <taxon>Peronosporales</taxon>
        <taxon>Peronosporaceae</taxon>
        <taxon>Phytophthora</taxon>
    </lineage>
</organism>
<dbReference type="OrthoDB" id="159280at2759"/>
<feature type="signal peptide" evidence="1">
    <location>
        <begin position="1"/>
        <end position="21"/>
    </location>
</feature>
<proteinExistence type="predicted"/>
<dbReference type="InterPro" id="IPR035940">
    <property type="entry name" value="CAP_sf"/>
</dbReference>
<keyword evidence="4" id="KW-1185">Reference proteome</keyword>
<feature type="chain" id="PRO_5015152585" description="SCP domain-containing protein" evidence="1">
    <location>
        <begin position="22"/>
        <end position="146"/>
    </location>
</feature>
<evidence type="ECO:0000313" key="4">
    <source>
        <dbReference type="Proteomes" id="UP000237271"/>
    </source>
</evidence>
<comment type="caution">
    <text evidence="3">The sequence shown here is derived from an EMBL/GenBank/DDBJ whole genome shotgun (WGS) entry which is preliminary data.</text>
</comment>
<dbReference type="Pfam" id="PF00188">
    <property type="entry name" value="CAP"/>
    <property type="match status" value="1"/>
</dbReference>
<dbReference type="PANTHER" id="PTHR31157:SF1">
    <property type="entry name" value="SCP DOMAIN-CONTAINING PROTEIN"/>
    <property type="match status" value="1"/>
</dbReference>
<sequence>MVNVRNVFAFTTMALVAAVSASHEDDHRTLQAVNFRTDLLDAINAARKKEGLDALCINQMLMDAAQIQANDMADNNFIKSTGSDGSVPKTRAADQGFKADTRHLRKILDEPSPDCKGAQWTRSVLESVHNSEDQIHFVWSPDFPRR</sequence>
<keyword evidence="1" id="KW-0732">Signal</keyword>
<protein>
    <recommendedName>
        <fullName evidence="2">SCP domain-containing protein</fullName>
    </recommendedName>
</protein>
<dbReference type="SUPFAM" id="SSF55797">
    <property type="entry name" value="PR-1-like"/>
    <property type="match status" value="1"/>
</dbReference>
<evidence type="ECO:0000259" key="2">
    <source>
        <dbReference type="Pfam" id="PF00188"/>
    </source>
</evidence>
<dbReference type="Gene3D" id="3.40.33.10">
    <property type="entry name" value="CAP"/>
    <property type="match status" value="1"/>
</dbReference>
<feature type="domain" description="SCP" evidence="2">
    <location>
        <begin position="40"/>
        <end position="103"/>
    </location>
</feature>
<dbReference type="Proteomes" id="UP000237271">
    <property type="component" value="Unassembled WGS sequence"/>
</dbReference>
<dbReference type="InterPro" id="IPR014044">
    <property type="entry name" value="CAP_dom"/>
</dbReference>
<name>A0A2P4YH75_9STRA</name>
<evidence type="ECO:0000256" key="1">
    <source>
        <dbReference type="SAM" id="SignalP"/>
    </source>
</evidence>
<dbReference type="EMBL" id="NCKW01002889">
    <property type="protein sequence ID" value="POM77157.1"/>
    <property type="molecule type" value="Genomic_DNA"/>
</dbReference>
<dbReference type="CDD" id="cd05379">
    <property type="entry name" value="CAP_bacterial"/>
    <property type="match status" value="1"/>
</dbReference>
<accession>A0A2P4YH75</accession>
<evidence type="ECO:0000313" key="3">
    <source>
        <dbReference type="EMBL" id="POM77157.1"/>
    </source>
</evidence>